<feature type="region of interest" description="Disordered" evidence="1">
    <location>
        <begin position="367"/>
        <end position="449"/>
    </location>
</feature>
<feature type="region of interest" description="Disordered" evidence="1">
    <location>
        <begin position="183"/>
        <end position="265"/>
    </location>
</feature>
<dbReference type="RefSeq" id="WP_386714381.1">
    <property type="nucleotide sequence ID" value="NZ_JBHXIJ010000103.1"/>
</dbReference>
<feature type="transmembrane region" description="Helical" evidence="2">
    <location>
        <begin position="154"/>
        <end position="173"/>
    </location>
</feature>
<keyword evidence="2" id="KW-1133">Transmembrane helix</keyword>
<evidence type="ECO:0000313" key="4">
    <source>
        <dbReference type="Proteomes" id="UP001598448"/>
    </source>
</evidence>
<feature type="compositionally biased region" description="Basic and acidic residues" evidence="1">
    <location>
        <begin position="1"/>
        <end position="10"/>
    </location>
</feature>
<feature type="compositionally biased region" description="Acidic residues" evidence="1">
    <location>
        <begin position="36"/>
        <end position="56"/>
    </location>
</feature>
<feature type="compositionally biased region" description="Basic and acidic residues" evidence="1">
    <location>
        <begin position="57"/>
        <end position="79"/>
    </location>
</feature>
<feature type="compositionally biased region" description="Basic and acidic residues" evidence="1">
    <location>
        <begin position="206"/>
        <end position="228"/>
    </location>
</feature>
<name>A0ABW6FLE2_9ACTN</name>
<keyword evidence="2" id="KW-0472">Membrane</keyword>
<sequence>MSGKQERHGPDGPLNDLTGKAIVNDGPNKRENHDEPEAEPAVEPDTEPADEQSAEPDTERSDAPADEHGAEPDTERSDEAVGPEAAGSAPDSATSEAPPKPDPGIDADLDDFGTDELALRRMLRGAVEELEPSHNALDHLRKAVPARRARRRQAVVGMAAAALFVGMAVPAFVHVANTADSSDARPSIAGHGQDTHGGTGWQKGNEGGKKEAREPSDKSTSKSDEEKKKDKKKNPRKGSSGTGTGAGTGTGGGDAGEAPGSVSASVPTCGASQLATGAAYANAPDAEGKVYGKFQISNASQMACTIAGSGSVGVQAMGAADPARINVVDHTSGDAAYGLPDPSLETTGLLLEPGMMYEVQFAWVPTETCPTTGTPPDPTPTPDPGPGPSGGGTGSGDGSSGAGTGGGGDTEQTGTEPQLGSEDGGTADGSVVVSHTPAAGGPTPVATIPNACAGTVYRTGVLSAS</sequence>
<feature type="compositionally biased region" description="Gly residues" evidence="1">
    <location>
        <begin position="388"/>
        <end position="409"/>
    </location>
</feature>
<evidence type="ECO:0008006" key="5">
    <source>
        <dbReference type="Google" id="ProtNLM"/>
    </source>
</evidence>
<keyword evidence="4" id="KW-1185">Reference proteome</keyword>
<evidence type="ECO:0000313" key="3">
    <source>
        <dbReference type="EMBL" id="MFD5100501.1"/>
    </source>
</evidence>
<feature type="compositionally biased region" description="Gly residues" evidence="1">
    <location>
        <begin position="240"/>
        <end position="255"/>
    </location>
</feature>
<keyword evidence="2" id="KW-0812">Transmembrane</keyword>
<dbReference type="EMBL" id="JBHXIJ010000103">
    <property type="protein sequence ID" value="MFD5100501.1"/>
    <property type="molecule type" value="Genomic_DNA"/>
</dbReference>
<evidence type="ECO:0000256" key="2">
    <source>
        <dbReference type="SAM" id="Phobius"/>
    </source>
</evidence>
<protein>
    <recommendedName>
        <fullName evidence="5">DUF4232 domain-containing protein</fullName>
    </recommendedName>
</protein>
<comment type="caution">
    <text evidence="3">The sequence shown here is derived from an EMBL/GenBank/DDBJ whole genome shotgun (WGS) entry which is preliminary data.</text>
</comment>
<reference evidence="3 4" key="1">
    <citation type="submission" date="2024-09" db="EMBL/GenBank/DDBJ databases">
        <title>The Natural Products Discovery Center: Release of the First 8490 Sequenced Strains for Exploring Actinobacteria Biosynthetic Diversity.</title>
        <authorList>
            <person name="Kalkreuter E."/>
            <person name="Kautsar S.A."/>
            <person name="Yang D."/>
            <person name="Bader C.D."/>
            <person name="Teijaro C.N."/>
            <person name="Fluegel L."/>
            <person name="Davis C.M."/>
            <person name="Simpson J.R."/>
            <person name="Lauterbach L."/>
            <person name="Steele A.D."/>
            <person name="Gui C."/>
            <person name="Meng S."/>
            <person name="Li G."/>
            <person name="Viehrig K."/>
            <person name="Ye F."/>
            <person name="Su P."/>
            <person name="Kiefer A.F."/>
            <person name="Nichols A."/>
            <person name="Cepeda A.J."/>
            <person name="Yan W."/>
            <person name="Fan B."/>
            <person name="Jiang Y."/>
            <person name="Adhikari A."/>
            <person name="Zheng C.-J."/>
            <person name="Schuster L."/>
            <person name="Cowan T.M."/>
            <person name="Smanski M.J."/>
            <person name="Chevrette M.G."/>
            <person name="De Carvalho L.P.S."/>
            <person name="Shen B."/>
        </authorList>
    </citation>
    <scope>NUCLEOTIDE SEQUENCE [LARGE SCALE GENOMIC DNA]</scope>
    <source>
        <strain evidence="3 4">NPDC058348</strain>
    </source>
</reference>
<proteinExistence type="predicted"/>
<dbReference type="Proteomes" id="UP001598448">
    <property type="component" value="Unassembled WGS sequence"/>
</dbReference>
<accession>A0ABW6FLE2</accession>
<evidence type="ECO:0000256" key="1">
    <source>
        <dbReference type="SAM" id="MobiDB-lite"/>
    </source>
</evidence>
<feature type="compositionally biased region" description="Pro residues" evidence="1">
    <location>
        <begin position="373"/>
        <end position="387"/>
    </location>
</feature>
<feature type="region of interest" description="Disordered" evidence="1">
    <location>
        <begin position="1"/>
        <end position="113"/>
    </location>
</feature>
<organism evidence="3 4">
    <name type="scientific">Streptomyces albidochromogenes</name>
    <dbReference type="NCBI Taxonomy" id="329524"/>
    <lineage>
        <taxon>Bacteria</taxon>
        <taxon>Bacillati</taxon>
        <taxon>Actinomycetota</taxon>
        <taxon>Actinomycetes</taxon>
        <taxon>Kitasatosporales</taxon>
        <taxon>Streptomycetaceae</taxon>
        <taxon>Streptomyces</taxon>
    </lineage>
</organism>
<gene>
    <name evidence="3" type="ORF">ACFWJN_16285</name>
</gene>